<dbReference type="AlphaFoldDB" id="A0A154PD17"/>
<organism evidence="1 2">
    <name type="scientific">Dufourea novaeangliae</name>
    <name type="common">Sweat bee</name>
    <dbReference type="NCBI Taxonomy" id="178035"/>
    <lineage>
        <taxon>Eukaryota</taxon>
        <taxon>Metazoa</taxon>
        <taxon>Ecdysozoa</taxon>
        <taxon>Arthropoda</taxon>
        <taxon>Hexapoda</taxon>
        <taxon>Insecta</taxon>
        <taxon>Pterygota</taxon>
        <taxon>Neoptera</taxon>
        <taxon>Endopterygota</taxon>
        <taxon>Hymenoptera</taxon>
        <taxon>Apocrita</taxon>
        <taxon>Aculeata</taxon>
        <taxon>Apoidea</taxon>
        <taxon>Anthophila</taxon>
        <taxon>Halictidae</taxon>
        <taxon>Rophitinae</taxon>
        <taxon>Dufourea</taxon>
    </lineage>
</organism>
<sequence length="80" mass="9100">MIIVYAASDENARRAKILYQTKYPDRIVLIMFFVIDNQTPKSHSRTCTPKVLFNQCFGPLSVSLIPTNPLQEQVALCKVN</sequence>
<dbReference type="EMBL" id="KQ434877">
    <property type="protein sequence ID" value="KZC09796.1"/>
    <property type="molecule type" value="Genomic_DNA"/>
</dbReference>
<reference evidence="1 2" key="1">
    <citation type="submission" date="2015-07" db="EMBL/GenBank/DDBJ databases">
        <title>The genome of Dufourea novaeangliae.</title>
        <authorList>
            <person name="Pan H."/>
            <person name="Kapheim K."/>
        </authorList>
    </citation>
    <scope>NUCLEOTIDE SEQUENCE [LARGE SCALE GENOMIC DNA]</scope>
    <source>
        <strain evidence="1">0120121106</strain>
        <tissue evidence="1">Whole body</tissue>
    </source>
</reference>
<dbReference type="Proteomes" id="UP000076502">
    <property type="component" value="Unassembled WGS sequence"/>
</dbReference>
<protein>
    <submittedName>
        <fullName evidence="1">Uncharacterized protein</fullName>
    </submittedName>
</protein>
<keyword evidence="2" id="KW-1185">Reference proteome</keyword>
<evidence type="ECO:0000313" key="2">
    <source>
        <dbReference type="Proteomes" id="UP000076502"/>
    </source>
</evidence>
<accession>A0A154PD17</accession>
<name>A0A154PD17_DUFNO</name>
<evidence type="ECO:0000313" key="1">
    <source>
        <dbReference type="EMBL" id="KZC09796.1"/>
    </source>
</evidence>
<gene>
    <name evidence="1" type="ORF">WN55_01329</name>
</gene>
<proteinExistence type="predicted"/>